<proteinExistence type="predicted"/>
<feature type="region of interest" description="Disordered" evidence="1">
    <location>
        <begin position="1"/>
        <end position="40"/>
    </location>
</feature>
<feature type="compositionally biased region" description="Polar residues" evidence="1">
    <location>
        <begin position="26"/>
        <end position="40"/>
    </location>
</feature>
<dbReference type="Proteomes" id="UP000625711">
    <property type="component" value="Unassembled WGS sequence"/>
</dbReference>
<name>A0A834IL60_RHYFE</name>
<accession>A0A834IL60</accession>
<feature type="compositionally biased region" description="Basic and acidic residues" evidence="1">
    <location>
        <begin position="1"/>
        <end position="25"/>
    </location>
</feature>
<sequence>MSTKDGERSGCPKEKRCVHRDRITDRLNNQKQKKNVSSINPSQITRDIFSLRGNRLWGQCFGLIQDGGMKR</sequence>
<gene>
    <name evidence="2" type="ORF">GWI33_004869</name>
</gene>
<evidence type="ECO:0000313" key="3">
    <source>
        <dbReference type="Proteomes" id="UP000625711"/>
    </source>
</evidence>
<dbReference type="AlphaFoldDB" id="A0A834IL60"/>
<protein>
    <submittedName>
        <fullName evidence="2">Uncharacterized protein</fullName>
    </submittedName>
</protein>
<evidence type="ECO:0000313" key="2">
    <source>
        <dbReference type="EMBL" id="KAF7281391.1"/>
    </source>
</evidence>
<dbReference type="EMBL" id="JAACXV010000244">
    <property type="protein sequence ID" value="KAF7281391.1"/>
    <property type="molecule type" value="Genomic_DNA"/>
</dbReference>
<organism evidence="2 3">
    <name type="scientific">Rhynchophorus ferrugineus</name>
    <name type="common">Red palm weevil</name>
    <name type="synonym">Curculio ferrugineus</name>
    <dbReference type="NCBI Taxonomy" id="354439"/>
    <lineage>
        <taxon>Eukaryota</taxon>
        <taxon>Metazoa</taxon>
        <taxon>Ecdysozoa</taxon>
        <taxon>Arthropoda</taxon>
        <taxon>Hexapoda</taxon>
        <taxon>Insecta</taxon>
        <taxon>Pterygota</taxon>
        <taxon>Neoptera</taxon>
        <taxon>Endopterygota</taxon>
        <taxon>Coleoptera</taxon>
        <taxon>Polyphaga</taxon>
        <taxon>Cucujiformia</taxon>
        <taxon>Curculionidae</taxon>
        <taxon>Dryophthorinae</taxon>
        <taxon>Rhynchophorus</taxon>
    </lineage>
</organism>
<dbReference type="OrthoDB" id="8189655at2759"/>
<comment type="caution">
    <text evidence="2">The sequence shown here is derived from an EMBL/GenBank/DDBJ whole genome shotgun (WGS) entry which is preliminary data.</text>
</comment>
<evidence type="ECO:0000256" key="1">
    <source>
        <dbReference type="SAM" id="MobiDB-lite"/>
    </source>
</evidence>
<reference evidence="2" key="1">
    <citation type="submission" date="2020-08" db="EMBL/GenBank/DDBJ databases">
        <title>Genome sequencing and assembly of the red palm weevil Rhynchophorus ferrugineus.</title>
        <authorList>
            <person name="Dias G.B."/>
            <person name="Bergman C.M."/>
            <person name="Manee M."/>
        </authorList>
    </citation>
    <scope>NUCLEOTIDE SEQUENCE</scope>
    <source>
        <strain evidence="2">AA-2017</strain>
        <tissue evidence="2">Whole larva</tissue>
    </source>
</reference>
<keyword evidence="3" id="KW-1185">Reference proteome</keyword>